<keyword evidence="6" id="KW-1185">Reference proteome</keyword>
<evidence type="ECO:0000256" key="2">
    <source>
        <dbReference type="ARBA" id="ARBA00022898"/>
    </source>
</evidence>
<feature type="compositionally biased region" description="Low complexity" evidence="4">
    <location>
        <begin position="19"/>
        <end position="38"/>
    </location>
</feature>
<dbReference type="RefSeq" id="WP_223911770.1">
    <property type="nucleotide sequence ID" value="NZ_AP025017.1"/>
</dbReference>
<dbReference type="InterPro" id="IPR015422">
    <property type="entry name" value="PyrdxlP-dep_Trfase_small"/>
</dbReference>
<name>A0ABM7U9Y3_9ACTO</name>
<sequence length="420" mass="44255">MTKRTEPIESTEPPGRRTSACSSGAADPAGPAAPSGPDRSFPVHHHPTYRGAEGLHLETLLVRAGTGTDPTTGAITTPIHLSTAYGHPGLGRSTGYDYTRTANPTRDILQDALAQLEGGTAGFALASGMAALELTVLTLAPHGSRIVALQDLYGGSFRYLEVLHEEGAYQVDFVTGIEGLRAALASPAALVVIETPTNPMMVEIPVPEAARLAHAAGARLVVDSTFCTPVIQRPLELGADAVLHSGTKYLGGHNDVMAGVVVVADEGLAARLNYRLNTTGATLGPFDCFLLLRGLKTLALRMERHQANARAVVDFLRSSGHVTRVLYPGYSGMVSFDLAPGVDIGRFLEQVRVFTFAESLGGVESLVTCPAVQTHADVPPELRASYGLTDRLLRLSVGIEHAQDLVEDLARALEAASTGT</sequence>
<dbReference type="Gene3D" id="3.40.640.10">
    <property type="entry name" value="Type I PLP-dependent aspartate aminotransferase-like (Major domain)"/>
    <property type="match status" value="1"/>
</dbReference>
<evidence type="ECO:0000313" key="5">
    <source>
        <dbReference type="EMBL" id="BDA64117.1"/>
    </source>
</evidence>
<dbReference type="PIRSF" id="PIRSF001434">
    <property type="entry name" value="CGS"/>
    <property type="match status" value="1"/>
</dbReference>
<dbReference type="Gene3D" id="3.90.1150.10">
    <property type="entry name" value="Aspartate Aminotransferase, domain 1"/>
    <property type="match status" value="2"/>
</dbReference>
<dbReference type="CDD" id="cd00614">
    <property type="entry name" value="CGS_like"/>
    <property type="match status" value="1"/>
</dbReference>
<dbReference type="PANTHER" id="PTHR11808:SF90">
    <property type="entry name" value="CYSTATHIONINE GAMMA-SYNTHASE"/>
    <property type="match status" value="1"/>
</dbReference>
<evidence type="ECO:0000256" key="1">
    <source>
        <dbReference type="ARBA" id="ARBA00001933"/>
    </source>
</evidence>
<protein>
    <submittedName>
        <fullName evidence="5">Cystathionine gamma-synthase</fullName>
    </submittedName>
</protein>
<dbReference type="Pfam" id="PF01053">
    <property type="entry name" value="Cys_Met_Meta_PP"/>
    <property type="match status" value="1"/>
</dbReference>
<dbReference type="EMBL" id="AP025017">
    <property type="protein sequence ID" value="BDA64117.1"/>
    <property type="molecule type" value="Genomic_DNA"/>
</dbReference>
<proteinExistence type="inferred from homology"/>
<dbReference type="PANTHER" id="PTHR11808">
    <property type="entry name" value="TRANS-SULFURATION ENZYME FAMILY MEMBER"/>
    <property type="match status" value="1"/>
</dbReference>
<reference evidence="5 6" key="1">
    <citation type="submission" date="2021-08" db="EMBL/GenBank/DDBJ databases">
        <title>Whole genome sequence of novel Actinomyces species strain MAS-1.</title>
        <authorList>
            <person name="Saito M."/>
            <person name="Kuwahara N."/>
            <person name="Takizawa T."/>
            <person name="Gotouda H."/>
            <person name="Ochiai T."/>
        </authorList>
    </citation>
    <scope>NUCLEOTIDE SEQUENCE [LARGE SCALE GENOMIC DNA]</scope>
    <source>
        <strain evidence="5 6">MAS-1</strain>
    </source>
</reference>
<gene>
    <name evidence="5" type="primary">metB</name>
    <name evidence="5" type="ORF">MANAM107_09510</name>
</gene>
<accession>A0ABM7U9Y3</accession>
<keyword evidence="2 3" id="KW-0663">Pyridoxal phosphate</keyword>
<dbReference type="SUPFAM" id="SSF53383">
    <property type="entry name" value="PLP-dependent transferases"/>
    <property type="match status" value="1"/>
</dbReference>
<comment type="similarity">
    <text evidence="3">Belongs to the trans-sulfuration enzymes family.</text>
</comment>
<dbReference type="Proteomes" id="UP000824496">
    <property type="component" value="Chromosome"/>
</dbReference>
<evidence type="ECO:0000256" key="4">
    <source>
        <dbReference type="SAM" id="MobiDB-lite"/>
    </source>
</evidence>
<comment type="cofactor">
    <cofactor evidence="1 3">
        <name>pyridoxal 5'-phosphate</name>
        <dbReference type="ChEBI" id="CHEBI:597326"/>
    </cofactor>
</comment>
<dbReference type="InterPro" id="IPR015424">
    <property type="entry name" value="PyrdxlP-dep_Trfase"/>
</dbReference>
<evidence type="ECO:0000313" key="6">
    <source>
        <dbReference type="Proteomes" id="UP000824496"/>
    </source>
</evidence>
<feature type="region of interest" description="Disordered" evidence="4">
    <location>
        <begin position="1"/>
        <end position="48"/>
    </location>
</feature>
<evidence type="ECO:0000256" key="3">
    <source>
        <dbReference type="RuleBase" id="RU362118"/>
    </source>
</evidence>
<dbReference type="InterPro" id="IPR015421">
    <property type="entry name" value="PyrdxlP-dep_Trfase_major"/>
</dbReference>
<dbReference type="InterPro" id="IPR000277">
    <property type="entry name" value="Cys/Met-Metab_PyrdxlP-dep_enz"/>
</dbReference>
<organism evidence="5 6">
    <name type="scientific">Actinomyces capricornis</name>
    <dbReference type="NCBI Taxonomy" id="2755559"/>
    <lineage>
        <taxon>Bacteria</taxon>
        <taxon>Bacillati</taxon>
        <taxon>Actinomycetota</taxon>
        <taxon>Actinomycetes</taxon>
        <taxon>Actinomycetales</taxon>
        <taxon>Actinomycetaceae</taxon>
        <taxon>Actinomyces</taxon>
    </lineage>
</organism>